<dbReference type="SUPFAM" id="SSF53756">
    <property type="entry name" value="UDP-Glycosyltransferase/glycogen phosphorylase"/>
    <property type="match status" value="1"/>
</dbReference>
<keyword evidence="1 5" id="KW-0328">Glycosyltransferase</keyword>
<protein>
    <submittedName>
        <fullName evidence="5">Glycosyltransferase</fullName>
        <ecNumber evidence="5">2.4.-.-</ecNumber>
    </submittedName>
</protein>
<dbReference type="Pfam" id="PF13439">
    <property type="entry name" value="Glyco_transf_4"/>
    <property type="match status" value="1"/>
</dbReference>
<sequence length="355" mass="38375">MRLCIIGPSRFPIAEPFAGGLEAHTHALVSALTARGHQITLFAAKGSDPNLGVEFLDVPVFESSEAARNDVGALPEQWMGEHHAYLSLMLDLAEHGDRKYDAVLNTSIHHLPVAMSRMLRIPLITTLHTPPVGWLESAIQVRGELTRFIAVSAHTRDAWAPLVQSTAIRNGVDTGSWQPGPGGGPAIWFGRIVPEKGTHLAIRAARAAGIPLDLAGPIYDRAYFRTEIEPLLTEDIRYLGHLDHARLRAAVGHARAALVTPRWDEPYGLVAAEALASGTPVAAFRRGALPEILTERCGRLAEPDDVTGLAGALQAACMLDRSEARLRAEAFCSHERMVAEYETLLQEASTLKAAA</sequence>
<organism evidence="5 6">
    <name type="scientific">Arthrobacter koreensis</name>
    <dbReference type="NCBI Taxonomy" id="199136"/>
    <lineage>
        <taxon>Bacteria</taxon>
        <taxon>Bacillati</taxon>
        <taxon>Actinomycetota</taxon>
        <taxon>Actinomycetes</taxon>
        <taxon>Micrococcales</taxon>
        <taxon>Micrococcaceae</taxon>
        <taxon>Arthrobacter</taxon>
    </lineage>
</organism>
<name>A0ABY6FSY0_9MICC</name>
<dbReference type="PANTHER" id="PTHR12526">
    <property type="entry name" value="GLYCOSYLTRANSFERASE"/>
    <property type="match status" value="1"/>
</dbReference>
<evidence type="ECO:0000259" key="4">
    <source>
        <dbReference type="Pfam" id="PF13439"/>
    </source>
</evidence>
<dbReference type="RefSeq" id="WP_263127885.1">
    <property type="nucleotide sequence ID" value="NZ_CP106856.1"/>
</dbReference>
<accession>A0ABY6FSY0</accession>
<keyword evidence="2 5" id="KW-0808">Transferase</keyword>
<keyword evidence="6" id="KW-1185">Reference proteome</keyword>
<dbReference type="InterPro" id="IPR028098">
    <property type="entry name" value="Glyco_trans_4-like_N"/>
</dbReference>
<feature type="domain" description="Glycosyltransferase subfamily 4-like N-terminal" evidence="4">
    <location>
        <begin position="19"/>
        <end position="174"/>
    </location>
</feature>
<dbReference type="EC" id="2.4.-.-" evidence="5"/>
<dbReference type="InterPro" id="IPR001296">
    <property type="entry name" value="Glyco_trans_1"/>
</dbReference>
<evidence type="ECO:0000259" key="3">
    <source>
        <dbReference type="Pfam" id="PF00534"/>
    </source>
</evidence>
<feature type="domain" description="Glycosyl transferase family 1" evidence="3">
    <location>
        <begin position="189"/>
        <end position="327"/>
    </location>
</feature>
<evidence type="ECO:0000256" key="2">
    <source>
        <dbReference type="ARBA" id="ARBA00022679"/>
    </source>
</evidence>
<evidence type="ECO:0000313" key="5">
    <source>
        <dbReference type="EMBL" id="UYB36069.1"/>
    </source>
</evidence>
<dbReference type="Proteomes" id="UP001063368">
    <property type="component" value="Chromosome"/>
</dbReference>
<dbReference type="Pfam" id="PF00534">
    <property type="entry name" value="Glycos_transf_1"/>
    <property type="match status" value="1"/>
</dbReference>
<evidence type="ECO:0000256" key="1">
    <source>
        <dbReference type="ARBA" id="ARBA00022676"/>
    </source>
</evidence>
<dbReference type="GO" id="GO:0016757">
    <property type="term" value="F:glycosyltransferase activity"/>
    <property type="evidence" value="ECO:0007669"/>
    <property type="project" value="UniProtKB-KW"/>
</dbReference>
<dbReference type="Gene3D" id="3.40.50.2000">
    <property type="entry name" value="Glycogen Phosphorylase B"/>
    <property type="match status" value="2"/>
</dbReference>
<proteinExistence type="predicted"/>
<gene>
    <name evidence="5" type="ORF">N9A08_15895</name>
</gene>
<evidence type="ECO:0000313" key="6">
    <source>
        <dbReference type="Proteomes" id="UP001063368"/>
    </source>
</evidence>
<reference evidence="5" key="1">
    <citation type="submission" date="2022-09" db="EMBL/GenBank/DDBJ databases">
        <authorList>
            <person name="Li D."/>
            <person name="Cheng J."/>
            <person name="Li Y."/>
        </authorList>
    </citation>
    <scope>NUCLEOTIDE SEQUENCE</scope>
    <source>
        <strain evidence="5">DL</strain>
    </source>
</reference>
<dbReference type="EMBL" id="CP106856">
    <property type="protein sequence ID" value="UYB36069.1"/>
    <property type="molecule type" value="Genomic_DNA"/>
</dbReference>
<dbReference type="PANTHER" id="PTHR12526:SF595">
    <property type="entry name" value="BLL5217 PROTEIN"/>
    <property type="match status" value="1"/>
</dbReference>